<feature type="transmembrane region" description="Helical" evidence="12">
    <location>
        <begin position="154"/>
        <end position="174"/>
    </location>
</feature>
<evidence type="ECO:0000256" key="5">
    <source>
        <dbReference type="ARBA" id="ARBA00022847"/>
    </source>
</evidence>
<evidence type="ECO:0000256" key="6">
    <source>
        <dbReference type="ARBA" id="ARBA00022989"/>
    </source>
</evidence>
<feature type="transmembrane region" description="Helical" evidence="12">
    <location>
        <begin position="385"/>
        <end position="409"/>
    </location>
</feature>
<dbReference type="InterPro" id="IPR011701">
    <property type="entry name" value="MFS"/>
</dbReference>
<evidence type="ECO:0000256" key="1">
    <source>
        <dbReference type="ARBA" id="ARBA00004141"/>
    </source>
</evidence>
<evidence type="ECO:0000313" key="15">
    <source>
        <dbReference type="Proteomes" id="UP001627154"/>
    </source>
</evidence>
<dbReference type="SUPFAM" id="SSF103473">
    <property type="entry name" value="MFS general substrate transporter"/>
    <property type="match status" value="1"/>
</dbReference>
<evidence type="ECO:0000313" key="14">
    <source>
        <dbReference type="EMBL" id="KAL3404286.1"/>
    </source>
</evidence>
<proteinExistence type="inferred from homology"/>
<keyword evidence="15" id="KW-1185">Reference proteome</keyword>
<keyword evidence="6 12" id="KW-1133">Transmembrane helix</keyword>
<dbReference type="GO" id="GO:0015293">
    <property type="term" value="F:symporter activity"/>
    <property type="evidence" value="ECO:0007669"/>
    <property type="project" value="UniProtKB-KW"/>
</dbReference>
<dbReference type="GO" id="GO:0006814">
    <property type="term" value="P:sodium ion transport"/>
    <property type="evidence" value="ECO:0007669"/>
    <property type="project" value="UniProtKB-KW"/>
</dbReference>
<feature type="transmembrane region" description="Helical" evidence="12">
    <location>
        <begin position="20"/>
        <end position="41"/>
    </location>
</feature>
<evidence type="ECO:0000256" key="2">
    <source>
        <dbReference type="ARBA" id="ARBA00008586"/>
    </source>
</evidence>
<feature type="transmembrane region" description="Helical" evidence="12">
    <location>
        <begin position="292"/>
        <end position="313"/>
    </location>
</feature>
<comment type="caution">
    <text evidence="14">The sequence shown here is derived from an EMBL/GenBank/DDBJ whole genome shotgun (WGS) entry which is preliminary data.</text>
</comment>
<feature type="transmembrane region" description="Helical" evidence="12">
    <location>
        <begin position="325"/>
        <end position="345"/>
    </location>
</feature>
<dbReference type="InterPro" id="IPR036259">
    <property type="entry name" value="MFS_trans_sf"/>
</dbReference>
<comment type="subcellular location">
    <subcellularLocation>
        <location evidence="1">Membrane</location>
        <topology evidence="1">Multi-pass membrane protein</topology>
    </subcellularLocation>
</comment>
<dbReference type="Gene3D" id="1.20.1250.20">
    <property type="entry name" value="MFS general substrate transporter like domains"/>
    <property type="match status" value="2"/>
</dbReference>
<feature type="transmembrane region" description="Helical" evidence="12">
    <location>
        <begin position="121"/>
        <end position="142"/>
    </location>
</feature>
<evidence type="ECO:0000256" key="9">
    <source>
        <dbReference type="ARBA" id="ARBA00023201"/>
    </source>
</evidence>
<evidence type="ECO:0000256" key="7">
    <source>
        <dbReference type="ARBA" id="ARBA00023053"/>
    </source>
</evidence>
<feature type="transmembrane region" description="Helical" evidence="12">
    <location>
        <begin position="351"/>
        <end position="373"/>
    </location>
</feature>
<feature type="transmembrane region" description="Helical" evidence="12">
    <location>
        <begin position="421"/>
        <end position="439"/>
    </location>
</feature>
<keyword evidence="5" id="KW-0769">Symport</keyword>
<accession>A0ABD2XFQ4</accession>
<comment type="similarity">
    <text evidence="2">Belongs to the major facilitator superfamily. Sodium/anion cotransporter family.</text>
</comment>
<dbReference type="InterPro" id="IPR050382">
    <property type="entry name" value="MFS_Na/Anion_cotransporter"/>
</dbReference>
<dbReference type="PROSITE" id="PS50850">
    <property type="entry name" value="MFS"/>
    <property type="match status" value="1"/>
</dbReference>
<evidence type="ECO:0000256" key="11">
    <source>
        <dbReference type="ARBA" id="ARBA00068450"/>
    </source>
</evidence>
<feature type="transmembrane region" description="Helical" evidence="12">
    <location>
        <begin position="94"/>
        <end position="115"/>
    </location>
</feature>
<feature type="transmembrane region" description="Helical" evidence="12">
    <location>
        <begin position="251"/>
        <end position="272"/>
    </location>
</feature>
<dbReference type="AlphaFoldDB" id="A0ABD2XFQ4"/>
<dbReference type="Pfam" id="PF07690">
    <property type="entry name" value="MFS_1"/>
    <property type="match status" value="1"/>
</dbReference>
<dbReference type="FunFam" id="1.20.1250.20:FF:000144">
    <property type="entry name" value="Picot, isoform B"/>
    <property type="match status" value="1"/>
</dbReference>
<feature type="domain" description="Major facilitator superfamily (MFS) profile" evidence="13">
    <location>
        <begin position="18"/>
        <end position="444"/>
    </location>
</feature>
<sequence length="461" mass="51044">MRCFIRRTEWLGIRHLQVFYLFWSVAFMYGMRVCMSVAIVAMSDRSSANPNFHDFDWDSSVNFRILSSFFWGYAITQVPGAYLADFMRSPHRCLALGLVLSSVCTLLVHALAVNYGWKYVVALRFFTGLGQGVVFPCVQMLLSKWAPPGERARLGSVVLNSTQFGSVATMALSGLLSKSVLGWPSIFYFFGACGLVWSLCYIYLGDDSPAVSPRISAAEREYIETSLGGPVYDGVTHPRIPWKRIFTSMPVWSLIIVHGGNNWGYYLLLTGLPTYMKNILGFDVQSSGMISALPYLVAWLVGFPISWLCDWALRRGLCSTELARKLANSLGMMSPALGMIALSLLRTQNRYALVLVLVLSIGLTAGTTCGFLINYMDLTPQFAGAIMSVTNVTGTLMGIASPLACGYIITDLKNAHQWHVVFYLTAGIYAASNLFFVIFGKATIQPWNHVNVPSQQTVSRK</sequence>
<feature type="transmembrane region" description="Helical" evidence="12">
    <location>
        <begin position="186"/>
        <end position="204"/>
    </location>
</feature>
<dbReference type="CDD" id="cd17318">
    <property type="entry name" value="MFS_SLC17"/>
    <property type="match status" value="1"/>
</dbReference>
<dbReference type="InterPro" id="IPR020846">
    <property type="entry name" value="MFS_dom"/>
</dbReference>
<keyword evidence="4 12" id="KW-0812">Transmembrane</keyword>
<comment type="function">
    <text evidence="10">May be an inorganic phosphate cotransporter.</text>
</comment>
<evidence type="ECO:0000256" key="3">
    <source>
        <dbReference type="ARBA" id="ARBA00022448"/>
    </source>
</evidence>
<keyword evidence="3" id="KW-0813">Transport</keyword>
<dbReference type="FunFam" id="1.20.1250.20:FF:000003">
    <property type="entry name" value="Solute carrier family 17 member 3"/>
    <property type="match status" value="1"/>
</dbReference>
<gene>
    <name evidence="14" type="ORF">TKK_003249</name>
</gene>
<evidence type="ECO:0000256" key="12">
    <source>
        <dbReference type="SAM" id="Phobius"/>
    </source>
</evidence>
<dbReference type="PANTHER" id="PTHR11662:SF399">
    <property type="entry name" value="FI19708P1-RELATED"/>
    <property type="match status" value="1"/>
</dbReference>
<dbReference type="Proteomes" id="UP001627154">
    <property type="component" value="Unassembled WGS sequence"/>
</dbReference>
<keyword evidence="8 12" id="KW-0472">Membrane</keyword>
<keyword evidence="9" id="KW-0406">Ion transport</keyword>
<keyword evidence="7" id="KW-0915">Sodium</keyword>
<organism evidence="14 15">
    <name type="scientific">Trichogramma kaykai</name>
    <dbReference type="NCBI Taxonomy" id="54128"/>
    <lineage>
        <taxon>Eukaryota</taxon>
        <taxon>Metazoa</taxon>
        <taxon>Ecdysozoa</taxon>
        <taxon>Arthropoda</taxon>
        <taxon>Hexapoda</taxon>
        <taxon>Insecta</taxon>
        <taxon>Pterygota</taxon>
        <taxon>Neoptera</taxon>
        <taxon>Endopterygota</taxon>
        <taxon>Hymenoptera</taxon>
        <taxon>Apocrita</taxon>
        <taxon>Proctotrupomorpha</taxon>
        <taxon>Chalcidoidea</taxon>
        <taxon>Trichogrammatidae</taxon>
        <taxon>Trichogramma</taxon>
    </lineage>
</organism>
<keyword evidence="9" id="KW-0739">Sodium transport</keyword>
<dbReference type="EMBL" id="JBJJXI010000026">
    <property type="protein sequence ID" value="KAL3404286.1"/>
    <property type="molecule type" value="Genomic_DNA"/>
</dbReference>
<evidence type="ECO:0000256" key="4">
    <source>
        <dbReference type="ARBA" id="ARBA00022692"/>
    </source>
</evidence>
<dbReference type="PANTHER" id="PTHR11662">
    <property type="entry name" value="SOLUTE CARRIER FAMILY 17"/>
    <property type="match status" value="1"/>
</dbReference>
<dbReference type="GO" id="GO:0016020">
    <property type="term" value="C:membrane"/>
    <property type="evidence" value="ECO:0007669"/>
    <property type="project" value="UniProtKB-SubCell"/>
</dbReference>
<reference evidence="14 15" key="1">
    <citation type="journal article" date="2024" name="bioRxiv">
        <title>A reference genome for Trichogramma kaykai: A tiny desert-dwelling parasitoid wasp with competing sex-ratio distorters.</title>
        <authorList>
            <person name="Culotta J."/>
            <person name="Lindsey A.R."/>
        </authorList>
    </citation>
    <scope>NUCLEOTIDE SEQUENCE [LARGE SCALE GENOMIC DNA]</scope>
    <source>
        <strain evidence="14 15">KSX58</strain>
    </source>
</reference>
<evidence type="ECO:0000256" key="8">
    <source>
        <dbReference type="ARBA" id="ARBA00023136"/>
    </source>
</evidence>
<evidence type="ECO:0000256" key="10">
    <source>
        <dbReference type="ARBA" id="ARBA00054632"/>
    </source>
</evidence>
<feature type="transmembrane region" description="Helical" evidence="12">
    <location>
        <begin position="61"/>
        <end position="82"/>
    </location>
</feature>
<name>A0ABD2XFQ4_9HYME</name>
<evidence type="ECO:0000259" key="13">
    <source>
        <dbReference type="PROSITE" id="PS50850"/>
    </source>
</evidence>
<protein>
    <recommendedName>
        <fullName evidence="11">Putative inorganic phosphate cotransporter</fullName>
    </recommendedName>
</protein>